<dbReference type="InterPro" id="IPR032799">
    <property type="entry name" value="TAXi_C"/>
</dbReference>
<evidence type="ECO:0000313" key="5">
    <source>
        <dbReference type="Proteomes" id="UP001161247"/>
    </source>
</evidence>
<dbReference type="InterPro" id="IPR021109">
    <property type="entry name" value="Peptidase_aspartic_dom_sf"/>
</dbReference>
<reference evidence="4" key="1">
    <citation type="submission" date="2023-03" db="EMBL/GenBank/DDBJ databases">
        <authorList>
            <person name="Julca I."/>
        </authorList>
    </citation>
    <scope>NUCLEOTIDE SEQUENCE</scope>
</reference>
<dbReference type="Pfam" id="PF14543">
    <property type="entry name" value="TAXi_N"/>
    <property type="match status" value="1"/>
</dbReference>
<dbReference type="InterPro" id="IPR032861">
    <property type="entry name" value="TAXi_N"/>
</dbReference>
<accession>A0AAV1CSK6</accession>
<dbReference type="GO" id="GO:0004190">
    <property type="term" value="F:aspartic-type endopeptidase activity"/>
    <property type="evidence" value="ECO:0007669"/>
    <property type="project" value="InterPro"/>
</dbReference>
<organism evidence="4 5">
    <name type="scientific">Oldenlandia corymbosa var. corymbosa</name>
    <dbReference type="NCBI Taxonomy" id="529605"/>
    <lineage>
        <taxon>Eukaryota</taxon>
        <taxon>Viridiplantae</taxon>
        <taxon>Streptophyta</taxon>
        <taxon>Embryophyta</taxon>
        <taxon>Tracheophyta</taxon>
        <taxon>Spermatophyta</taxon>
        <taxon>Magnoliopsida</taxon>
        <taxon>eudicotyledons</taxon>
        <taxon>Gunneridae</taxon>
        <taxon>Pentapetalae</taxon>
        <taxon>asterids</taxon>
        <taxon>lamiids</taxon>
        <taxon>Gentianales</taxon>
        <taxon>Rubiaceae</taxon>
        <taxon>Rubioideae</taxon>
        <taxon>Spermacoceae</taxon>
        <taxon>Hedyotis-Oldenlandia complex</taxon>
        <taxon>Oldenlandia</taxon>
    </lineage>
</organism>
<comment type="similarity">
    <text evidence="1">Belongs to the peptidase A1 family.</text>
</comment>
<evidence type="ECO:0000256" key="2">
    <source>
        <dbReference type="PIRSR" id="PIRSR601461-1"/>
    </source>
</evidence>
<proteinExistence type="inferred from homology"/>
<dbReference type="SUPFAM" id="SSF50630">
    <property type="entry name" value="Acid proteases"/>
    <property type="match status" value="1"/>
</dbReference>
<dbReference type="InterPro" id="IPR001461">
    <property type="entry name" value="Aspartic_peptidase_A1"/>
</dbReference>
<keyword evidence="5" id="KW-1185">Reference proteome</keyword>
<dbReference type="PROSITE" id="PS51767">
    <property type="entry name" value="PEPTIDASE_A1"/>
    <property type="match status" value="1"/>
</dbReference>
<dbReference type="PANTHER" id="PTHR13683">
    <property type="entry name" value="ASPARTYL PROTEASES"/>
    <property type="match status" value="1"/>
</dbReference>
<dbReference type="InterPro" id="IPR033121">
    <property type="entry name" value="PEPTIDASE_A1"/>
</dbReference>
<dbReference type="GO" id="GO:0006508">
    <property type="term" value="P:proteolysis"/>
    <property type="evidence" value="ECO:0007669"/>
    <property type="project" value="InterPro"/>
</dbReference>
<gene>
    <name evidence="4" type="ORF">OLC1_LOCUS8059</name>
</gene>
<dbReference type="Pfam" id="PF14541">
    <property type="entry name" value="TAXi_C"/>
    <property type="match status" value="1"/>
</dbReference>
<dbReference type="Proteomes" id="UP001161247">
    <property type="component" value="Chromosome 3"/>
</dbReference>
<evidence type="ECO:0000259" key="3">
    <source>
        <dbReference type="PROSITE" id="PS51767"/>
    </source>
</evidence>
<dbReference type="PANTHER" id="PTHR13683:SF712">
    <property type="entry name" value="OS04G0685200 PROTEIN"/>
    <property type="match status" value="1"/>
</dbReference>
<feature type="active site" evidence="2">
    <location>
        <position position="6"/>
    </location>
</feature>
<dbReference type="AlphaFoldDB" id="A0AAV1CSK6"/>
<protein>
    <submittedName>
        <fullName evidence="4">OLC1v1034093C1</fullName>
    </submittedName>
</protein>
<dbReference type="EMBL" id="OX459120">
    <property type="protein sequence ID" value="CAI9097622.1"/>
    <property type="molecule type" value="Genomic_DNA"/>
</dbReference>
<name>A0AAV1CSK6_OLDCO</name>
<feature type="active site" evidence="2">
    <location>
        <position position="224"/>
    </location>
</feature>
<dbReference type="Gene3D" id="2.40.70.10">
    <property type="entry name" value="Acid Proteases"/>
    <property type="match status" value="2"/>
</dbReference>
<feature type="domain" description="Peptidase A1" evidence="3">
    <location>
        <begin position="1"/>
        <end position="350"/>
    </location>
</feature>
<evidence type="ECO:0000256" key="1">
    <source>
        <dbReference type="ARBA" id="ARBA00007447"/>
    </source>
</evidence>
<evidence type="ECO:0000313" key="4">
    <source>
        <dbReference type="EMBL" id="CAI9097622.1"/>
    </source>
</evidence>
<sequence>MTSMLDTGSSVTWFPYSNHYNCSDCGNNDDDRNSTNFIPEHSTSARVLECTSPECQEFHVNNLFCNDCHESSKPSNCTQLCPYNIGYGIGSTSGFFLSETLHFSDAIQVKDFVVGCSTKASQMSVGIAGFSVIRILLFAENTRVNVVATLTRQLIMVREGGDGGGYRSNDSQSGIVYTPFTRFQTVESYYYVTVTKITVGLVDIKVPNRYLVPGPDGNGGTIVDSGTTFTVMDDEIFQLVLAEYENQMGQYYPRADDLNIDNQANLTCYNVSGSNPGDYTELNFYFEGGAKMAVSISESFDPNPDVVCLTLLSALILGDDQSGPSIILGNFQQQDIYFEYDLENQRLGFRKQIC</sequence>